<sequence>MTRGQMGCDRSPRPDEPHARSVNGETSTAHVPSSRSSTGSRRDVDKWQGHCRSGRPLASGPTARVECRYGRPRGVARPLVRRPVTPQRRIAIREAILRIEKLVERGDDATAAIETLNATTGHRFRLDDFRDHCGAPDREELIERATAPPPVRLPDITRDELVELVRHILADPTDDWYIEAFERNTVRPGASDLIFHPPPELRDATAEQIVDAALAYRPIAL</sequence>
<organism evidence="2 3">
    <name type="scientific">Virgisporangium aurantiacum</name>
    <dbReference type="NCBI Taxonomy" id="175570"/>
    <lineage>
        <taxon>Bacteria</taxon>
        <taxon>Bacillati</taxon>
        <taxon>Actinomycetota</taxon>
        <taxon>Actinomycetes</taxon>
        <taxon>Micromonosporales</taxon>
        <taxon>Micromonosporaceae</taxon>
        <taxon>Virgisporangium</taxon>
    </lineage>
</organism>
<reference evidence="2" key="1">
    <citation type="submission" date="2021-01" db="EMBL/GenBank/DDBJ databases">
        <title>Whole genome shotgun sequence of Virgisporangium aurantiacum NBRC 16421.</title>
        <authorList>
            <person name="Komaki H."/>
            <person name="Tamura T."/>
        </authorList>
    </citation>
    <scope>NUCLEOTIDE SEQUENCE</scope>
    <source>
        <strain evidence="2">NBRC 16421</strain>
    </source>
</reference>
<evidence type="ECO:0000256" key="1">
    <source>
        <dbReference type="SAM" id="MobiDB-lite"/>
    </source>
</evidence>
<dbReference type="EMBL" id="BOPG01000130">
    <property type="protein sequence ID" value="GIJ64814.1"/>
    <property type="molecule type" value="Genomic_DNA"/>
</dbReference>
<dbReference type="Gene3D" id="1.10.1200.20">
    <property type="entry name" value="Colicin E immunity protein"/>
    <property type="match status" value="1"/>
</dbReference>
<accession>A0A8J3ZJ29</accession>
<comment type="caution">
    <text evidence="2">The sequence shown here is derived from an EMBL/GenBank/DDBJ whole genome shotgun (WGS) entry which is preliminary data.</text>
</comment>
<dbReference type="InterPro" id="IPR035900">
    <property type="entry name" value="Colicin_E_sf"/>
</dbReference>
<proteinExistence type="predicted"/>
<feature type="region of interest" description="Disordered" evidence="1">
    <location>
        <begin position="1"/>
        <end position="63"/>
    </location>
</feature>
<name>A0A8J3ZJ29_9ACTN</name>
<evidence type="ECO:0000313" key="3">
    <source>
        <dbReference type="Proteomes" id="UP000612585"/>
    </source>
</evidence>
<evidence type="ECO:0000313" key="2">
    <source>
        <dbReference type="EMBL" id="GIJ64814.1"/>
    </source>
</evidence>
<protein>
    <submittedName>
        <fullName evidence="2">Uncharacterized protein</fullName>
    </submittedName>
</protein>
<dbReference type="RefSeq" id="WP_204014369.1">
    <property type="nucleotide sequence ID" value="NZ_BOPG01000130.1"/>
</dbReference>
<feature type="compositionally biased region" description="Basic and acidic residues" evidence="1">
    <location>
        <begin position="10"/>
        <end position="19"/>
    </location>
</feature>
<keyword evidence="3" id="KW-1185">Reference proteome</keyword>
<feature type="compositionally biased region" description="Polar residues" evidence="1">
    <location>
        <begin position="23"/>
        <end position="39"/>
    </location>
</feature>
<gene>
    <name evidence="2" type="ORF">Vau01_123300</name>
</gene>
<dbReference type="SUPFAM" id="SSF47345">
    <property type="entry name" value="Colicin E immunity proteins"/>
    <property type="match status" value="1"/>
</dbReference>
<dbReference type="AlphaFoldDB" id="A0A8J3ZJ29"/>
<dbReference type="Proteomes" id="UP000612585">
    <property type="component" value="Unassembled WGS sequence"/>
</dbReference>